<dbReference type="EMBL" id="CAEZXL010000111">
    <property type="protein sequence ID" value="CAB4689413.1"/>
    <property type="molecule type" value="Genomic_DNA"/>
</dbReference>
<dbReference type="InterPro" id="IPR008144">
    <property type="entry name" value="Guanylate_kin-like_dom"/>
</dbReference>
<organism evidence="9">
    <name type="scientific">freshwater metagenome</name>
    <dbReference type="NCBI Taxonomy" id="449393"/>
    <lineage>
        <taxon>unclassified sequences</taxon>
        <taxon>metagenomes</taxon>
        <taxon>ecological metagenomes</taxon>
    </lineage>
</organism>
<name>A0A6J6NYR5_9ZZZZ</name>
<dbReference type="AlphaFoldDB" id="A0A6J6NYR5"/>
<dbReference type="FunFam" id="3.30.63.10:FF:000002">
    <property type="entry name" value="Guanylate kinase 1"/>
    <property type="match status" value="1"/>
</dbReference>
<dbReference type="PROSITE" id="PS00856">
    <property type="entry name" value="GUANYLATE_KINASE_1"/>
    <property type="match status" value="1"/>
</dbReference>
<dbReference type="PANTHER" id="PTHR23117">
    <property type="entry name" value="GUANYLATE KINASE-RELATED"/>
    <property type="match status" value="1"/>
</dbReference>
<dbReference type="InterPro" id="IPR017665">
    <property type="entry name" value="Guanylate_kinase"/>
</dbReference>
<dbReference type="PROSITE" id="PS50052">
    <property type="entry name" value="GUANYLATE_KINASE_2"/>
    <property type="match status" value="1"/>
</dbReference>
<evidence type="ECO:0000256" key="6">
    <source>
        <dbReference type="ARBA" id="ARBA00022840"/>
    </source>
</evidence>
<proteinExistence type="inferred from homology"/>
<dbReference type="GO" id="GO:0004385">
    <property type="term" value="F:GMP kinase activity"/>
    <property type="evidence" value="ECO:0007669"/>
    <property type="project" value="UniProtKB-EC"/>
</dbReference>
<evidence type="ECO:0000256" key="3">
    <source>
        <dbReference type="ARBA" id="ARBA00022679"/>
    </source>
</evidence>
<evidence type="ECO:0000256" key="7">
    <source>
        <dbReference type="SAM" id="Coils"/>
    </source>
</evidence>
<dbReference type="GO" id="GO:0005524">
    <property type="term" value="F:ATP binding"/>
    <property type="evidence" value="ECO:0007669"/>
    <property type="project" value="UniProtKB-KW"/>
</dbReference>
<dbReference type="Pfam" id="PF00625">
    <property type="entry name" value="Guanylate_kin"/>
    <property type="match status" value="1"/>
</dbReference>
<dbReference type="NCBIfam" id="TIGR03263">
    <property type="entry name" value="guanyl_kin"/>
    <property type="match status" value="1"/>
</dbReference>
<dbReference type="PANTHER" id="PTHR23117:SF13">
    <property type="entry name" value="GUANYLATE KINASE"/>
    <property type="match status" value="1"/>
</dbReference>
<feature type="coiled-coil region" evidence="7">
    <location>
        <begin position="133"/>
        <end position="160"/>
    </location>
</feature>
<evidence type="ECO:0000256" key="4">
    <source>
        <dbReference type="ARBA" id="ARBA00022741"/>
    </source>
</evidence>
<evidence type="ECO:0000256" key="2">
    <source>
        <dbReference type="ARBA" id="ARBA00012961"/>
    </source>
</evidence>
<keyword evidence="5" id="KW-0418">Kinase</keyword>
<dbReference type="Gene3D" id="3.30.63.10">
    <property type="entry name" value="Guanylate Kinase phosphate binding domain"/>
    <property type="match status" value="1"/>
</dbReference>
<dbReference type="GO" id="GO:0005829">
    <property type="term" value="C:cytosol"/>
    <property type="evidence" value="ECO:0007669"/>
    <property type="project" value="TreeGrafter"/>
</dbReference>
<sequence>MTRLTVIAGPTAVGKGTVVRWILAKDPSIQVSVSATTREPRPGEIDGEHYYFVSDQEFDRMIAAEELLEYAIVHQKHRYGTPRKPVEEALAANKQVILEIDVQGARQIKAAMPEANLIFIAPPSWEELRRRLVERGTESAEQVEIRLETAKEELAAATEFDHTVINHQVAECGQQVIDLMQAS</sequence>
<keyword evidence="3" id="KW-0808">Transferase</keyword>
<dbReference type="SMART" id="SM00072">
    <property type="entry name" value="GuKc"/>
    <property type="match status" value="1"/>
</dbReference>
<dbReference type="SUPFAM" id="SSF52540">
    <property type="entry name" value="P-loop containing nucleoside triphosphate hydrolases"/>
    <property type="match status" value="1"/>
</dbReference>
<feature type="domain" description="Guanylate kinase-like" evidence="8">
    <location>
        <begin position="2"/>
        <end position="181"/>
    </location>
</feature>
<evidence type="ECO:0000256" key="5">
    <source>
        <dbReference type="ARBA" id="ARBA00022777"/>
    </source>
</evidence>
<keyword evidence="6" id="KW-0067">ATP-binding</keyword>
<evidence type="ECO:0000256" key="1">
    <source>
        <dbReference type="ARBA" id="ARBA00005790"/>
    </source>
</evidence>
<dbReference type="EC" id="2.7.4.8" evidence="2"/>
<reference evidence="9" key="1">
    <citation type="submission" date="2020-05" db="EMBL/GenBank/DDBJ databases">
        <authorList>
            <person name="Chiriac C."/>
            <person name="Salcher M."/>
            <person name="Ghai R."/>
            <person name="Kavagutti S V."/>
        </authorList>
    </citation>
    <scope>NUCLEOTIDE SEQUENCE</scope>
</reference>
<gene>
    <name evidence="9" type="ORF">UFOPK2373_00700</name>
</gene>
<keyword evidence="4" id="KW-0547">Nucleotide-binding</keyword>
<dbReference type="CDD" id="cd00071">
    <property type="entry name" value="GMPK"/>
    <property type="match status" value="1"/>
</dbReference>
<dbReference type="InterPro" id="IPR027417">
    <property type="entry name" value="P-loop_NTPase"/>
</dbReference>
<protein>
    <recommendedName>
        <fullName evidence="2">guanylate kinase</fullName>
        <ecNumber evidence="2">2.7.4.8</ecNumber>
    </recommendedName>
</protein>
<dbReference type="InterPro" id="IPR008145">
    <property type="entry name" value="GK/Ca_channel_bsu"/>
</dbReference>
<dbReference type="Gene3D" id="3.40.50.300">
    <property type="entry name" value="P-loop containing nucleotide triphosphate hydrolases"/>
    <property type="match status" value="1"/>
</dbReference>
<dbReference type="InterPro" id="IPR020590">
    <property type="entry name" value="Guanylate_kinase_CS"/>
</dbReference>
<evidence type="ECO:0000313" key="9">
    <source>
        <dbReference type="EMBL" id="CAB4689413.1"/>
    </source>
</evidence>
<evidence type="ECO:0000259" key="8">
    <source>
        <dbReference type="PROSITE" id="PS50052"/>
    </source>
</evidence>
<dbReference type="HAMAP" id="MF_00328">
    <property type="entry name" value="Guanylate_kinase"/>
    <property type="match status" value="1"/>
</dbReference>
<comment type="similarity">
    <text evidence="1">Belongs to the guanylate kinase family.</text>
</comment>
<accession>A0A6J6NYR5</accession>
<keyword evidence="7" id="KW-0175">Coiled coil</keyword>